<protein>
    <submittedName>
        <fullName evidence="6">Putative small nucleolar ribonucleoprotein complex component (Utp5)</fullName>
    </submittedName>
</protein>
<evidence type="ECO:0000256" key="3">
    <source>
        <dbReference type="ARBA" id="ARBA00038335"/>
    </source>
</evidence>
<comment type="similarity">
    <text evidence="3">Belongs to the UTP5 family.</text>
</comment>
<feature type="compositionally biased region" description="Acidic residues" evidence="4">
    <location>
        <begin position="726"/>
        <end position="739"/>
    </location>
</feature>
<feature type="compositionally biased region" description="Acidic residues" evidence="4">
    <location>
        <begin position="464"/>
        <end position="499"/>
    </location>
</feature>
<feature type="compositionally biased region" description="Acidic residues" evidence="4">
    <location>
        <begin position="867"/>
        <end position="878"/>
    </location>
</feature>
<dbReference type="Gene3D" id="2.130.10.10">
    <property type="entry name" value="YVTN repeat-like/Quinoprotein amine dehydrogenase"/>
    <property type="match status" value="2"/>
</dbReference>
<reference evidence="7" key="1">
    <citation type="submission" date="2015-07" db="EMBL/GenBank/DDBJ databases">
        <authorList>
            <person name="Teixeira M.M."/>
            <person name="Souza R.C."/>
            <person name="Almeida L.G."/>
            <person name="Vicente V.A."/>
            <person name="de Hoog S."/>
            <person name="Bocca A.L."/>
            <person name="de Almeida S.R."/>
            <person name="Vasconcelos A.T."/>
            <person name="Felipe M.S."/>
        </authorList>
    </citation>
    <scope>NUCLEOTIDE SEQUENCE [LARGE SCALE GENOMIC DNA]</scope>
    <source>
        <strain evidence="7">KSF</strain>
    </source>
</reference>
<evidence type="ECO:0000256" key="4">
    <source>
        <dbReference type="SAM" id="MobiDB-lite"/>
    </source>
</evidence>
<evidence type="ECO:0000256" key="2">
    <source>
        <dbReference type="ARBA" id="ARBA00023242"/>
    </source>
</evidence>
<comment type="subcellular location">
    <subcellularLocation>
        <location evidence="1">Nucleus</location>
    </subcellularLocation>
</comment>
<evidence type="ECO:0000313" key="6">
    <source>
        <dbReference type="EMBL" id="OCT48108.1"/>
    </source>
</evidence>
<feature type="region of interest" description="Disordered" evidence="4">
    <location>
        <begin position="669"/>
        <end position="706"/>
    </location>
</feature>
<feature type="region of interest" description="Disordered" evidence="4">
    <location>
        <begin position="1"/>
        <end position="24"/>
    </location>
</feature>
<name>A0A1C1CHX8_9EURO</name>
<feature type="compositionally biased region" description="Acidic residues" evidence="4">
    <location>
        <begin position="746"/>
        <end position="762"/>
    </location>
</feature>
<dbReference type="PANTHER" id="PTHR44267:SF1">
    <property type="entry name" value="WD REPEAT-CONTAINING PROTEIN 43"/>
    <property type="match status" value="1"/>
</dbReference>
<evidence type="ECO:0000313" key="7">
    <source>
        <dbReference type="Proteomes" id="UP000094526"/>
    </source>
</evidence>
<evidence type="ECO:0000259" key="5">
    <source>
        <dbReference type="Pfam" id="PF04003"/>
    </source>
</evidence>
<feature type="compositionally biased region" description="Acidic residues" evidence="4">
    <location>
        <begin position="690"/>
        <end position="702"/>
    </location>
</feature>
<feature type="compositionally biased region" description="Acidic residues" evidence="4">
    <location>
        <begin position="769"/>
        <end position="797"/>
    </location>
</feature>
<comment type="caution">
    <text evidence="6">The sequence shown here is derived from an EMBL/GenBank/DDBJ whole genome shotgun (WGS) entry which is preliminary data.</text>
</comment>
<accession>A0A1C1CHX8</accession>
<sequence length="959" mass="103793">MGRKDAPVAVSKSSASAPAVTASNNARKSSVLKSAFTPSQFQLHLFASVIQSFDSHQLRIHDTSTGRLRSQHETKSKITSLDWGFYGSAYRERQQSKKKRKREQTSNDGAVVAYGTDTSQICMFSPAEGRVVGTLSGGHERGIKAFKFSPTDYLQAWSIGEDANLIQWDLLKDQPIRTINLPDPTISLLASPCQVAPEILCASSTPFAIDITSSDDFRIDRFDSFKNTIHSLCRSDDYQTFLAADSDRYINIYSISEKKLSRTLVASSGVTAVALSSPPKDAPDYIRRQQMLCAITRDGAVELFPHPFTESKAINGDLKSSRKNLTRKASASVRLVSPDSKTKSVPIVAAFLQGSDLVIVSADGGVDLAFQKVRWQDEGNGELLFDGVKEVVKVKSASTLNTATLNGVKDTGKTRVDESKTVVINGGAGGPSVADAIELSSGESEDDVDEDDSGDEASAKADNKEEDEEADEDEDSSEASGSDEEMPDAEEKDAQEDKEEPSFGDLLAARHPTEISIPAALPADTTALAIPKVPAMALPAGMSLSTVLTQSLRTNDTSLLEAVLHTTDASIVKSTIQRLDSTLAGLLLSKLAERLASRPGRYGHLITWVQWTCIAHGGAIASMPDVISKVKTLYAVLNERMRTLDDLLVLKGKLDLLDAQVQFRKSIAAQRGEREAGQGQPGVILLEGQDNWDSDDDLDEDGFTVRPTKRARRGTKLDDLIGASHEDEDDEEDVEDDEILANGVESSDEEEEEEDDDDDDEILANGVESSDEEEEEEDDDDDDDDEDDDEEESDEEGLPNGTRLVDDEASVSSAGESDPDDVAPSPAEAASSSASSVSGSDDESGEGEDGEEDEGSDLDSFINDGSVDFEEEADDDDGNEIKVAGDNSDGEGEDEDEDNEDVEEPEPEPEPEPMPLLKPSKSKPQRDAMDLDVGFNITSAKKSKARSEKKDRPLKKNRH</sequence>
<keyword evidence="7" id="KW-1185">Reference proteome</keyword>
<evidence type="ECO:0000256" key="1">
    <source>
        <dbReference type="ARBA" id="ARBA00004123"/>
    </source>
</evidence>
<feature type="compositionally biased region" description="Acidic residues" evidence="4">
    <location>
        <begin position="888"/>
        <end position="911"/>
    </location>
</feature>
<feature type="domain" description="Small-subunit processome Utp12" evidence="5">
    <location>
        <begin position="555"/>
        <end position="658"/>
    </location>
</feature>
<feature type="compositionally biased region" description="Low complexity" evidence="4">
    <location>
        <begin position="7"/>
        <end position="24"/>
    </location>
</feature>
<dbReference type="InterPro" id="IPR001680">
    <property type="entry name" value="WD40_rpt"/>
</dbReference>
<feature type="compositionally biased region" description="Acidic residues" evidence="4">
    <location>
        <begin position="443"/>
        <end position="455"/>
    </location>
</feature>
<feature type="region of interest" description="Disordered" evidence="4">
    <location>
        <begin position="720"/>
        <end position="959"/>
    </location>
</feature>
<gene>
    <name evidence="6" type="ORF">CLCR_03842</name>
</gene>
<dbReference type="SMART" id="SM00320">
    <property type="entry name" value="WD40"/>
    <property type="match status" value="2"/>
</dbReference>
<dbReference type="PANTHER" id="PTHR44267">
    <property type="entry name" value="WD REPEAT-CONTAINING PROTEIN 43"/>
    <property type="match status" value="1"/>
</dbReference>
<keyword evidence="6" id="KW-0687">Ribonucleoprotein</keyword>
<dbReference type="EMBL" id="LGRB01000012">
    <property type="protein sequence ID" value="OCT48108.1"/>
    <property type="molecule type" value="Genomic_DNA"/>
</dbReference>
<dbReference type="VEuPathDB" id="FungiDB:CLCR_03842"/>
<dbReference type="SUPFAM" id="SSF50978">
    <property type="entry name" value="WD40 repeat-like"/>
    <property type="match status" value="1"/>
</dbReference>
<dbReference type="eggNOG" id="KOG4547">
    <property type="taxonomic scope" value="Eukaryota"/>
</dbReference>
<dbReference type="STRING" id="86049.A0A1C1CHX8"/>
<dbReference type="InterPro" id="IPR036322">
    <property type="entry name" value="WD40_repeat_dom_sf"/>
</dbReference>
<dbReference type="InterPro" id="IPR015943">
    <property type="entry name" value="WD40/YVTN_repeat-like_dom_sf"/>
</dbReference>
<dbReference type="GO" id="GO:0032040">
    <property type="term" value="C:small-subunit processome"/>
    <property type="evidence" value="ECO:0007669"/>
    <property type="project" value="UniProtKB-ARBA"/>
</dbReference>
<dbReference type="InterPro" id="IPR007148">
    <property type="entry name" value="SSU_processome_Utp12"/>
</dbReference>
<organism evidence="6 7">
    <name type="scientific">Cladophialophora carrionii</name>
    <dbReference type="NCBI Taxonomy" id="86049"/>
    <lineage>
        <taxon>Eukaryota</taxon>
        <taxon>Fungi</taxon>
        <taxon>Dikarya</taxon>
        <taxon>Ascomycota</taxon>
        <taxon>Pezizomycotina</taxon>
        <taxon>Eurotiomycetes</taxon>
        <taxon>Chaetothyriomycetidae</taxon>
        <taxon>Chaetothyriales</taxon>
        <taxon>Herpotrichiellaceae</taxon>
        <taxon>Cladophialophora</taxon>
    </lineage>
</organism>
<dbReference type="OrthoDB" id="30195at2759"/>
<dbReference type="Pfam" id="PF04003">
    <property type="entry name" value="Utp12"/>
    <property type="match status" value="1"/>
</dbReference>
<proteinExistence type="inferred from homology"/>
<feature type="region of interest" description="Disordered" evidence="4">
    <location>
        <begin position="440"/>
        <end position="501"/>
    </location>
</feature>
<dbReference type="Proteomes" id="UP000094526">
    <property type="component" value="Unassembled WGS sequence"/>
</dbReference>
<feature type="compositionally biased region" description="Acidic residues" evidence="4">
    <location>
        <begin position="840"/>
        <end position="857"/>
    </location>
</feature>
<dbReference type="GO" id="GO:0000462">
    <property type="term" value="P:maturation of SSU-rRNA from tricistronic rRNA transcript (SSU-rRNA, 5.8S rRNA, LSU-rRNA)"/>
    <property type="evidence" value="ECO:0007669"/>
    <property type="project" value="TreeGrafter"/>
</dbReference>
<dbReference type="VEuPathDB" id="FungiDB:G647_08260"/>
<keyword evidence="2" id="KW-0539">Nucleus</keyword>
<dbReference type="AlphaFoldDB" id="A0A1C1CHX8"/>
<dbReference type="InterPro" id="IPR052414">
    <property type="entry name" value="U3_snoRNA-assoc_WDR"/>
</dbReference>
<feature type="compositionally biased region" description="Low complexity" evidence="4">
    <location>
        <begin position="822"/>
        <end position="839"/>
    </location>
</feature>